<dbReference type="Proteomes" id="UP001060895">
    <property type="component" value="Unassembled WGS sequence"/>
</dbReference>
<protein>
    <recommendedName>
        <fullName evidence="5">Integrating conjugative element protein, PFL_4669 family</fullName>
    </recommendedName>
</protein>
<keyword evidence="4" id="KW-1185">Reference proteome</keyword>
<name>A0ABQ0P6Y1_9PROT</name>
<evidence type="ECO:0000313" key="4">
    <source>
        <dbReference type="Proteomes" id="UP001060895"/>
    </source>
</evidence>
<dbReference type="EMBL" id="BAQP01000107">
    <property type="protein sequence ID" value="GBQ24787.1"/>
    <property type="molecule type" value="Genomic_DNA"/>
</dbReference>
<feature type="region of interest" description="Disordered" evidence="2">
    <location>
        <begin position="225"/>
        <end position="284"/>
    </location>
</feature>
<keyword evidence="1" id="KW-0175">Coiled coil</keyword>
<reference evidence="3" key="1">
    <citation type="submission" date="2013-04" db="EMBL/GenBank/DDBJ databases">
        <title>The genome sequencing project of 58 acetic acid bacteria.</title>
        <authorList>
            <person name="Okamoto-Kainuma A."/>
            <person name="Ishikawa M."/>
            <person name="Umino S."/>
            <person name="Koizumi Y."/>
            <person name="Shiwa Y."/>
            <person name="Yoshikawa H."/>
            <person name="Matsutani M."/>
            <person name="Matsushita K."/>
        </authorList>
    </citation>
    <scope>NUCLEOTIDE SEQUENCE</scope>
    <source>
        <strain evidence="3">DSM 12717</strain>
    </source>
</reference>
<evidence type="ECO:0008006" key="5">
    <source>
        <dbReference type="Google" id="ProtNLM"/>
    </source>
</evidence>
<feature type="compositionally biased region" description="Low complexity" evidence="2">
    <location>
        <begin position="241"/>
        <end position="255"/>
    </location>
</feature>
<evidence type="ECO:0000256" key="1">
    <source>
        <dbReference type="SAM" id="Coils"/>
    </source>
</evidence>
<dbReference type="Pfam" id="PF08900">
    <property type="entry name" value="AcaB"/>
    <property type="match status" value="1"/>
</dbReference>
<comment type="caution">
    <text evidence="3">The sequence shown here is derived from an EMBL/GenBank/DDBJ whole genome shotgun (WGS) entry which is preliminary data.</text>
</comment>
<dbReference type="NCBIfam" id="TIGR03761">
    <property type="entry name" value="ICE_PFL4669"/>
    <property type="match status" value="1"/>
</dbReference>
<evidence type="ECO:0000313" key="3">
    <source>
        <dbReference type="EMBL" id="GBQ24787.1"/>
    </source>
</evidence>
<feature type="coiled-coil region" evidence="1">
    <location>
        <begin position="84"/>
        <end position="111"/>
    </location>
</feature>
<accession>A0ABQ0P6Y1</accession>
<evidence type="ECO:0000256" key="2">
    <source>
        <dbReference type="SAM" id="MobiDB-lite"/>
    </source>
</evidence>
<gene>
    <name evidence="3" type="ORF">AA12717_1891</name>
</gene>
<organism evidence="3 4">
    <name type="scientific">Gluconacetobacter sacchari DSM 12717</name>
    <dbReference type="NCBI Taxonomy" id="1307940"/>
    <lineage>
        <taxon>Bacteria</taxon>
        <taxon>Pseudomonadati</taxon>
        <taxon>Pseudomonadota</taxon>
        <taxon>Alphaproteobacteria</taxon>
        <taxon>Acetobacterales</taxon>
        <taxon>Acetobacteraceae</taxon>
        <taxon>Gluconacetobacter</taxon>
    </lineage>
</organism>
<sequence>MVAPSPYCEAVLMASPTETLQLNLGSLRSTMSLTLHTHHASRIWHGRAAADGKAAIVGLNGYVAVMNRMKRGAEQDDPYSDWWMLRIEEKLNTTRDQLQTLREQVDQALAGLPSALSVGENLNVQPVKLPLFISSQLGFMALYLLADYDELARKLILAHHTALIDRSTLERWLNEGAHALRSLFSLAQQYRYSGCTRDDFASKNAAGRAAIEKFGELPQDVLEGTRRSRFAPPISRRSPVTSASARSTSETEPTPVESVDASLDTAGETPGDTTAAADEEGAPE</sequence>
<dbReference type="InterPro" id="IPR014996">
    <property type="entry name" value="AcaB"/>
</dbReference>
<proteinExistence type="predicted"/>